<gene>
    <name evidence="3" type="ORF">SAMN04489812_4012</name>
</gene>
<evidence type="ECO:0000256" key="2">
    <source>
        <dbReference type="SAM" id="SignalP"/>
    </source>
</evidence>
<protein>
    <submittedName>
        <fullName evidence="3">HAD superfamily, subfamily IIIB (Acid phosphatase)</fullName>
    </submittedName>
</protein>
<evidence type="ECO:0000313" key="4">
    <source>
        <dbReference type="Proteomes" id="UP000199103"/>
    </source>
</evidence>
<organism evidence="3 4">
    <name type="scientific">Microlunatus soli</name>
    <dbReference type="NCBI Taxonomy" id="630515"/>
    <lineage>
        <taxon>Bacteria</taxon>
        <taxon>Bacillati</taxon>
        <taxon>Actinomycetota</taxon>
        <taxon>Actinomycetes</taxon>
        <taxon>Propionibacteriales</taxon>
        <taxon>Propionibacteriaceae</taxon>
        <taxon>Microlunatus</taxon>
    </lineage>
</organism>
<dbReference type="STRING" id="630515.SAMN04489812_4012"/>
<keyword evidence="4" id="KW-1185">Reference proteome</keyword>
<dbReference type="AlphaFoldDB" id="A0A1H1XDA9"/>
<sequence length="540" mass="58804">MAAAAGLLVAGLLLVPVSATAAPQHGQPEEQGVGARLAPRTHFVMRADGSSGLRADGEGIPNIDSVKSTIRSYYGDTGDGIANKTSSPYITELDRLVGSQQRKLAREYRHAVRHGDRPALVFDADDTTLWTYDMEAAAMDFVFDPELQDEWVQAQRFAATPGMVDLVNSAAAMGYQIFGLTGRNDDQKAATVANLRKVGYTAFTEDRFYTKWTGEGDSQQPDYISCAEAKCSTVEYKALTRRHIEAAGYDIVANFGDQWSDLQGGYADRTVKLPNPTYYLPSPNLPGVHQPWLAPRTHFTMRPDGSSGNRPDGEGIPNIDSVKSTIRSYYGDTGNGISDKENSAYITELTKIIDQRGHPVINSCRREARHGGNPAIVLDADDTTLWTYDMEAGAMDFVYDPALQDEWVQAEKFPATPAMTSFVDAADAAGCTIVGLTGRNDDQKSATIGNLTSVGYEGFTASNYYTKWTGEGDSQQPDYISCAEAKCSTIEYKSQTRAHVEDPAGGDYDIVANFGDQYSDLIGGHADRSIKLPNPTYYLP</sequence>
<dbReference type="PANTHER" id="PTHR31284">
    <property type="entry name" value="ACID PHOSPHATASE-LIKE PROTEIN"/>
    <property type="match status" value="1"/>
</dbReference>
<dbReference type="RefSeq" id="WP_197679788.1">
    <property type="nucleotide sequence ID" value="NZ_LT629772.1"/>
</dbReference>
<dbReference type="Gene3D" id="3.40.50.1000">
    <property type="entry name" value="HAD superfamily/HAD-like"/>
    <property type="match status" value="2"/>
</dbReference>
<dbReference type="InterPro" id="IPR023214">
    <property type="entry name" value="HAD_sf"/>
</dbReference>
<dbReference type="PANTHER" id="PTHR31284:SF10">
    <property type="entry name" value="ACID PHOSPHATASE-LIKE PROTEIN"/>
    <property type="match status" value="1"/>
</dbReference>
<keyword evidence="1 2" id="KW-0732">Signal</keyword>
<reference evidence="3 4" key="1">
    <citation type="submission" date="2016-10" db="EMBL/GenBank/DDBJ databases">
        <authorList>
            <person name="de Groot N.N."/>
        </authorList>
    </citation>
    <scope>NUCLEOTIDE SEQUENCE [LARGE SCALE GENOMIC DNA]</scope>
    <source>
        <strain evidence="3 4">DSM 21800</strain>
    </source>
</reference>
<dbReference type="Pfam" id="PF03767">
    <property type="entry name" value="Acid_phosphat_B"/>
    <property type="match status" value="2"/>
</dbReference>
<evidence type="ECO:0000313" key="3">
    <source>
        <dbReference type="EMBL" id="SDT06666.1"/>
    </source>
</evidence>
<dbReference type="Proteomes" id="UP000199103">
    <property type="component" value="Chromosome I"/>
</dbReference>
<dbReference type="InterPro" id="IPR005519">
    <property type="entry name" value="Acid_phosphat_B-like"/>
</dbReference>
<feature type="signal peptide" evidence="2">
    <location>
        <begin position="1"/>
        <end position="21"/>
    </location>
</feature>
<dbReference type="EMBL" id="LT629772">
    <property type="protein sequence ID" value="SDT06666.1"/>
    <property type="molecule type" value="Genomic_DNA"/>
</dbReference>
<proteinExistence type="predicted"/>
<evidence type="ECO:0000256" key="1">
    <source>
        <dbReference type="ARBA" id="ARBA00022729"/>
    </source>
</evidence>
<accession>A0A1H1XDA9</accession>
<name>A0A1H1XDA9_9ACTN</name>
<dbReference type="InterPro" id="IPR036412">
    <property type="entry name" value="HAD-like_sf"/>
</dbReference>
<feature type="chain" id="PRO_5009265441" evidence="2">
    <location>
        <begin position="22"/>
        <end position="540"/>
    </location>
</feature>
<dbReference type="SUPFAM" id="SSF56784">
    <property type="entry name" value="HAD-like"/>
    <property type="match status" value="2"/>
</dbReference>